<organism evidence="2 3">
    <name type="scientific">Saprospira grandis (strain Lewin)</name>
    <dbReference type="NCBI Taxonomy" id="984262"/>
    <lineage>
        <taxon>Bacteria</taxon>
        <taxon>Pseudomonadati</taxon>
        <taxon>Bacteroidota</taxon>
        <taxon>Saprospiria</taxon>
        <taxon>Saprospirales</taxon>
        <taxon>Saprospiraceae</taxon>
        <taxon>Saprospira</taxon>
    </lineage>
</organism>
<protein>
    <recommendedName>
        <fullName evidence="4">Lipoprotein</fullName>
    </recommendedName>
</protein>
<dbReference type="EMBL" id="CP002831">
    <property type="protein sequence ID" value="AFC23750.1"/>
    <property type="molecule type" value="Genomic_DNA"/>
</dbReference>
<evidence type="ECO:0000313" key="3">
    <source>
        <dbReference type="Proteomes" id="UP000007519"/>
    </source>
</evidence>
<dbReference type="HOGENOM" id="CLU_1561801_0_0_10"/>
<dbReference type="STRING" id="984262.SGRA_1015"/>
<keyword evidence="3" id="KW-1185">Reference proteome</keyword>
<evidence type="ECO:0000256" key="1">
    <source>
        <dbReference type="SAM" id="SignalP"/>
    </source>
</evidence>
<dbReference type="Proteomes" id="UP000007519">
    <property type="component" value="Chromosome"/>
</dbReference>
<dbReference type="KEGG" id="sgn:SGRA_1015"/>
<name>H6L3A3_SAPGL</name>
<dbReference type="RefSeq" id="WP_015691399.1">
    <property type="nucleotide sequence ID" value="NC_016940.1"/>
</dbReference>
<accession>H6L3A3</accession>
<gene>
    <name evidence="2" type="ordered locus">SGRA_1015</name>
</gene>
<dbReference type="AlphaFoldDB" id="H6L3A3"/>
<evidence type="ECO:0008006" key="4">
    <source>
        <dbReference type="Google" id="ProtNLM"/>
    </source>
</evidence>
<keyword evidence="1" id="KW-0732">Signal</keyword>
<feature type="signal peptide" evidence="1">
    <location>
        <begin position="1"/>
        <end position="21"/>
    </location>
</feature>
<dbReference type="PROSITE" id="PS51257">
    <property type="entry name" value="PROKAR_LIPOPROTEIN"/>
    <property type="match status" value="1"/>
</dbReference>
<evidence type="ECO:0000313" key="2">
    <source>
        <dbReference type="EMBL" id="AFC23750.1"/>
    </source>
</evidence>
<sequence>MKNLFFLALALLGLSLSSCQKEEDLSPAAPCTDCIEILNIRLHNYMEFKLYGYYNHVWDHWDREESSAIEKRPDLFVRIRDDTYSQRRYIYEGSILAENAPRDSTILLTAESIFIPADSFPNARIQIMDQDYRSNINRWYHDEVGNFYFNPREIMDDKISHIVRGQSDETQISFDVKFH</sequence>
<proteinExistence type="predicted"/>
<feature type="chain" id="PRO_5003604006" description="Lipoprotein" evidence="1">
    <location>
        <begin position="22"/>
        <end position="179"/>
    </location>
</feature>
<reference evidence="2 3" key="1">
    <citation type="journal article" date="2012" name="Stand. Genomic Sci.">
        <title>Complete genome sequencing and analysis of Saprospira grandis str. Lewin, a predatory marine bacterium.</title>
        <authorList>
            <person name="Saw J.H."/>
            <person name="Yuryev A."/>
            <person name="Kanbe M."/>
            <person name="Hou S."/>
            <person name="Young A.G."/>
            <person name="Aizawa S."/>
            <person name="Alam M."/>
        </authorList>
    </citation>
    <scope>NUCLEOTIDE SEQUENCE [LARGE SCALE GENOMIC DNA]</scope>
    <source>
        <strain evidence="2 3">Lewin</strain>
    </source>
</reference>